<accession>A0A7X0J3R7</accession>
<reference evidence="1 2" key="1">
    <citation type="submission" date="2020-08" db="EMBL/GenBank/DDBJ databases">
        <title>Genomic Encyclopedia of Type Strains, Phase IV (KMG-V): Genome sequencing to study the core and pangenomes of soil and plant-associated prokaryotes.</title>
        <authorList>
            <person name="Whitman W."/>
        </authorList>
    </citation>
    <scope>NUCLEOTIDE SEQUENCE [LARGE SCALE GENOMIC DNA]</scope>
    <source>
        <strain evidence="1 2">M2T3</strain>
    </source>
</reference>
<protein>
    <submittedName>
        <fullName evidence="1">Uncharacterized protein</fullName>
    </submittedName>
</protein>
<dbReference type="Proteomes" id="UP000521017">
    <property type="component" value="Unassembled WGS sequence"/>
</dbReference>
<dbReference type="EMBL" id="JACHCC010000003">
    <property type="protein sequence ID" value="MBB6499121.1"/>
    <property type="molecule type" value="Genomic_DNA"/>
</dbReference>
<name>A0A7X0J3R7_9SPHI</name>
<evidence type="ECO:0000313" key="1">
    <source>
        <dbReference type="EMBL" id="MBB6499121.1"/>
    </source>
</evidence>
<dbReference type="AlphaFoldDB" id="A0A7X0J3R7"/>
<organism evidence="1 2">
    <name type="scientific">Pedobacter cryoconitis</name>
    <dbReference type="NCBI Taxonomy" id="188932"/>
    <lineage>
        <taxon>Bacteria</taxon>
        <taxon>Pseudomonadati</taxon>
        <taxon>Bacteroidota</taxon>
        <taxon>Sphingobacteriia</taxon>
        <taxon>Sphingobacteriales</taxon>
        <taxon>Sphingobacteriaceae</taxon>
        <taxon>Pedobacter</taxon>
    </lineage>
</organism>
<dbReference type="RefSeq" id="WP_184623865.1">
    <property type="nucleotide sequence ID" value="NZ_JACHCC010000003.1"/>
</dbReference>
<evidence type="ECO:0000313" key="2">
    <source>
        <dbReference type="Proteomes" id="UP000521017"/>
    </source>
</evidence>
<comment type="caution">
    <text evidence="1">The sequence shown here is derived from an EMBL/GenBank/DDBJ whole genome shotgun (WGS) entry which is preliminary data.</text>
</comment>
<proteinExistence type="predicted"/>
<gene>
    <name evidence="1" type="ORF">HDF25_001262</name>
</gene>
<sequence>MAKRNKGTPADKVEETSEELFALHPKLDVYYQTSDGNQFYLEKFAQNHAQGLKNKTIQKTIKNN</sequence>